<protein>
    <submittedName>
        <fullName evidence="1">Uncharacterized protein</fullName>
    </submittedName>
</protein>
<dbReference type="InterPro" id="IPR044224">
    <property type="entry name" value="KOBITO1-like"/>
</dbReference>
<accession>A0AAP0LMZ5</accession>
<dbReference type="PANTHER" id="PTHR46701:SF6">
    <property type="entry name" value="GLYCOSYLTRANSFERASE FAMILY 92 PROTEIN"/>
    <property type="match status" value="1"/>
</dbReference>
<evidence type="ECO:0000313" key="2">
    <source>
        <dbReference type="Proteomes" id="UP001428341"/>
    </source>
</evidence>
<comment type="caution">
    <text evidence="1">The sequence shown here is derived from an EMBL/GenBank/DDBJ whole genome shotgun (WGS) entry which is preliminary data.</text>
</comment>
<gene>
    <name evidence="1" type="ORF">WN944_024139</name>
</gene>
<reference evidence="1 2" key="1">
    <citation type="submission" date="2024-05" db="EMBL/GenBank/DDBJ databases">
        <title>Haplotype-resolved chromosome-level genome assembly of Huyou (Citrus changshanensis).</title>
        <authorList>
            <person name="Miao C."/>
            <person name="Chen W."/>
            <person name="Wu Y."/>
            <person name="Wang L."/>
            <person name="Zhao S."/>
            <person name="Grierson D."/>
            <person name="Xu C."/>
            <person name="Chen K."/>
        </authorList>
    </citation>
    <scope>NUCLEOTIDE SEQUENCE [LARGE SCALE GENOMIC DNA]</scope>
    <source>
        <strain evidence="1">01-14</strain>
        <tissue evidence="1">Leaf</tissue>
    </source>
</reference>
<keyword evidence="2" id="KW-1185">Reference proteome</keyword>
<dbReference type="GO" id="GO:0030244">
    <property type="term" value="P:cellulose biosynthetic process"/>
    <property type="evidence" value="ECO:0007669"/>
    <property type="project" value="InterPro"/>
</dbReference>
<dbReference type="AlphaFoldDB" id="A0AAP0LMZ5"/>
<dbReference type="EMBL" id="JBCGBO010000024">
    <property type="protein sequence ID" value="KAK9181002.1"/>
    <property type="molecule type" value="Genomic_DNA"/>
</dbReference>
<organism evidence="1 2">
    <name type="scientific">Citrus x changshan-huyou</name>
    <dbReference type="NCBI Taxonomy" id="2935761"/>
    <lineage>
        <taxon>Eukaryota</taxon>
        <taxon>Viridiplantae</taxon>
        <taxon>Streptophyta</taxon>
        <taxon>Embryophyta</taxon>
        <taxon>Tracheophyta</taxon>
        <taxon>Spermatophyta</taxon>
        <taxon>Magnoliopsida</taxon>
        <taxon>eudicotyledons</taxon>
        <taxon>Gunneridae</taxon>
        <taxon>Pentapetalae</taxon>
        <taxon>rosids</taxon>
        <taxon>malvids</taxon>
        <taxon>Sapindales</taxon>
        <taxon>Rutaceae</taxon>
        <taxon>Aurantioideae</taxon>
        <taxon>Citrus</taxon>
    </lineage>
</organism>
<sequence length="364" mass="40566">MEDLETLLTRKGNPGCFRLEVANSLEEIMEEALEEPPMQPSFVYPAANMYAGNASLNSEQAFTDSTQGTAAASHANPNAFTAISQGAAAAPLANYNVVAYSAWYIDLGATNHVTQDAGIFLSCSRYTGQEHRIILLKGIARDGLYQIEGLAIVSASDKPYVLLSSKSMSTIPWIFYHKLIGVSNFFLFVEGRAASPAGVKVLYRTRELEEQQAKSHNFEFLNIRYAALPNPDFRLCSEAYCPTTEFPFVRIRISAYAQKLTAQQPDFHFSGSGFPLAIVAATYLEAGKIETGLSDEFNRKSGWFQQMFHANSVFRILRTGYPVLRQREGLANPVFRIENPVIQMLSREQPKLIWFRLGKPFVSN</sequence>
<dbReference type="GO" id="GO:0009737">
    <property type="term" value="P:response to abscisic acid"/>
    <property type="evidence" value="ECO:0007669"/>
    <property type="project" value="InterPro"/>
</dbReference>
<proteinExistence type="predicted"/>
<dbReference type="Proteomes" id="UP001428341">
    <property type="component" value="Unassembled WGS sequence"/>
</dbReference>
<dbReference type="PANTHER" id="PTHR46701">
    <property type="entry name" value="GLYCOSYLTRANSFERASE-LIKE KOBITO 1"/>
    <property type="match status" value="1"/>
</dbReference>
<name>A0AAP0LMZ5_9ROSI</name>
<evidence type="ECO:0000313" key="1">
    <source>
        <dbReference type="EMBL" id="KAK9181002.1"/>
    </source>
</evidence>